<evidence type="ECO:0000313" key="2">
    <source>
        <dbReference type="EMBL" id="MFC5453359.1"/>
    </source>
</evidence>
<dbReference type="RefSeq" id="WP_377162359.1">
    <property type="nucleotide sequence ID" value="NZ_JBHSMQ010000001.1"/>
</dbReference>
<protein>
    <recommendedName>
        <fullName evidence="4">WD40-like Beta Propeller Repeat</fullName>
    </recommendedName>
</protein>
<dbReference type="Proteomes" id="UP001596052">
    <property type="component" value="Unassembled WGS sequence"/>
</dbReference>
<keyword evidence="1" id="KW-0732">Signal</keyword>
<dbReference type="SUPFAM" id="SSF75011">
    <property type="entry name" value="3-carboxy-cis,cis-mucoante lactonizing enzyme"/>
    <property type="match status" value="1"/>
</dbReference>
<evidence type="ECO:0008006" key="4">
    <source>
        <dbReference type="Google" id="ProtNLM"/>
    </source>
</evidence>
<proteinExistence type="predicted"/>
<comment type="caution">
    <text evidence="2">The sequence shown here is derived from an EMBL/GenBank/DDBJ whole genome shotgun (WGS) entry which is preliminary data.</text>
</comment>
<evidence type="ECO:0000256" key="1">
    <source>
        <dbReference type="SAM" id="SignalP"/>
    </source>
</evidence>
<reference evidence="3" key="1">
    <citation type="journal article" date="2019" name="Int. J. Syst. Evol. Microbiol.">
        <title>The Global Catalogue of Microorganisms (GCM) 10K type strain sequencing project: providing services to taxonomists for standard genome sequencing and annotation.</title>
        <authorList>
            <consortium name="The Broad Institute Genomics Platform"/>
            <consortium name="The Broad Institute Genome Sequencing Center for Infectious Disease"/>
            <person name="Wu L."/>
            <person name="Ma J."/>
        </authorList>
    </citation>
    <scope>NUCLEOTIDE SEQUENCE [LARGE SCALE GENOMIC DNA]</scope>
    <source>
        <strain evidence="3">CGMCC 4.1469</strain>
    </source>
</reference>
<accession>A0ABW0KJ92</accession>
<keyword evidence="3" id="KW-1185">Reference proteome</keyword>
<sequence length="308" mass="34060">MHSCLLQFALVLTAVSACCGQTVVAWPEKPVPSTSKKVATLEDKRLSESSGLALGIRDPSVFWTMNDSGGEPCVFAIDRSGKTRAKVRVRDAANFDWEDIASGKDEKGSPCLFIGDIGDNLYIRASIQVYQIPEPAVKASGQPVEETETVEPQIWRANYPDGKHNAESLLVHPQTGRLYILTKSDDGKCALYAFPQPLQPKVSMTLEKIVDLTFPRLIRPGKRPHDNCMTTSACFSPDGTRMVASTYSSLYEWQLPKNQTLAEALAQPPVRIEPELLRQLEGVCYDTDSLTLWLTSEHLPAPLLRVSR</sequence>
<feature type="signal peptide" evidence="1">
    <location>
        <begin position="1"/>
        <end position="19"/>
    </location>
</feature>
<feature type="chain" id="PRO_5046478300" description="WD40-like Beta Propeller Repeat" evidence="1">
    <location>
        <begin position="20"/>
        <end position="308"/>
    </location>
</feature>
<name>A0ABW0KJ92_9BACT</name>
<evidence type="ECO:0000313" key="3">
    <source>
        <dbReference type="Proteomes" id="UP001596052"/>
    </source>
</evidence>
<dbReference type="EMBL" id="JBHSMQ010000001">
    <property type="protein sequence ID" value="MFC5453359.1"/>
    <property type="molecule type" value="Genomic_DNA"/>
</dbReference>
<gene>
    <name evidence="2" type="ORF">ACFQDI_00715</name>
</gene>
<organism evidence="2 3">
    <name type="scientific">Prosthecobacter fluviatilis</name>
    <dbReference type="NCBI Taxonomy" id="445931"/>
    <lineage>
        <taxon>Bacteria</taxon>
        <taxon>Pseudomonadati</taxon>
        <taxon>Verrucomicrobiota</taxon>
        <taxon>Verrucomicrobiia</taxon>
        <taxon>Verrucomicrobiales</taxon>
        <taxon>Verrucomicrobiaceae</taxon>
        <taxon>Prosthecobacter</taxon>
    </lineage>
</organism>